<evidence type="ECO:0000313" key="3">
    <source>
        <dbReference type="Proteomes" id="UP000887013"/>
    </source>
</evidence>
<dbReference type="EMBL" id="BMAW01131838">
    <property type="protein sequence ID" value="GFU41045.1"/>
    <property type="molecule type" value="Genomic_DNA"/>
</dbReference>
<evidence type="ECO:0000313" key="2">
    <source>
        <dbReference type="EMBL" id="GFU41045.1"/>
    </source>
</evidence>
<feature type="compositionally biased region" description="Basic and acidic residues" evidence="1">
    <location>
        <begin position="102"/>
        <end position="124"/>
    </location>
</feature>
<accession>A0A8X6R017</accession>
<feature type="region of interest" description="Disordered" evidence="1">
    <location>
        <begin position="1"/>
        <end position="38"/>
    </location>
</feature>
<protein>
    <submittedName>
        <fullName evidence="2">Uncharacterized protein</fullName>
    </submittedName>
</protein>
<keyword evidence="3" id="KW-1185">Reference proteome</keyword>
<feature type="region of interest" description="Disordered" evidence="1">
    <location>
        <begin position="81"/>
        <end position="124"/>
    </location>
</feature>
<reference evidence="2" key="1">
    <citation type="submission" date="2020-08" db="EMBL/GenBank/DDBJ databases">
        <title>Multicomponent nature underlies the extraordinary mechanical properties of spider dragline silk.</title>
        <authorList>
            <person name="Kono N."/>
            <person name="Nakamura H."/>
            <person name="Mori M."/>
            <person name="Yoshida Y."/>
            <person name="Ohtoshi R."/>
            <person name="Malay A.D."/>
            <person name="Moran D.A.P."/>
            <person name="Tomita M."/>
            <person name="Numata K."/>
            <person name="Arakawa K."/>
        </authorList>
    </citation>
    <scope>NUCLEOTIDE SEQUENCE</scope>
</reference>
<sequence>MNEKKNRKLDKFVANYRREKEEERKRTASETKEKAENENNDDKFQLIVICVSVIHSSSYIDESSVKPLRLRNNCRHSRRAMIKRRRRSNRTDQECSDDNELVEDRTSQRRKDELADGRKETLEV</sequence>
<comment type="caution">
    <text evidence="2">The sequence shown here is derived from an EMBL/GenBank/DDBJ whole genome shotgun (WGS) entry which is preliminary data.</text>
</comment>
<name>A0A8X6R017_NEPPI</name>
<feature type="compositionally biased region" description="Basic and acidic residues" evidence="1">
    <location>
        <begin position="16"/>
        <end position="38"/>
    </location>
</feature>
<evidence type="ECO:0000256" key="1">
    <source>
        <dbReference type="SAM" id="MobiDB-lite"/>
    </source>
</evidence>
<proteinExistence type="predicted"/>
<dbReference type="AlphaFoldDB" id="A0A8X6R017"/>
<dbReference type="Proteomes" id="UP000887013">
    <property type="component" value="Unassembled WGS sequence"/>
</dbReference>
<gene>
    <name evidence="2" type="ORF">NPIL_588081</name>
</gene>
<organism evidence="2 3">
    <name type="scientific">Nephila pilipes</name>
    <name type="common">Giant wood spider</name>
    <name type="synonym">Nephila maculata</name>
    <dbReference type="NCBI Taxonomy" id="299642"/>
    <lineage>
        <taxon>Eukaryota</taxon>
        <taxon>Metazoa</taxon>
        <taxon>Ecdysozoa</taxon>
        <taxon>Arthropoda</taxon>
        <taxon>Chelicerata</taxon>
        <taxon>Arachnida</taxon>
        <taxon>Araneae</taxon>
        <taxon>Araneomorphae</taxon>
        <taxon>Entelegynae</taxon>
        <taxon>Araneoidea</taxon>
        <taxon>Nephilidae</taxon>
        <taxon>Nephila</taxon>
    </lineage>
</organism>